<dbReference type="InterPro" id="IPR013589">
    <property type="entry name" value="Bac_transglu_N"/>
</dbReference>
<dbReference type="Pfam" id="PF01841">
    <property type="entry name" value="Transglut_core"/>
    <property type="match status" value="1"/>
</dbReference>
<dbReference type="OrthoDB" id="9804023at2"/>
<dbReference type="PANTHER" id="PTHR33490:SF6">
    <property type="entry name" value="SLL1049 PROTEIN"/>
    <property type="match status" value="1"/>
</dbReference>
<gene>
    <name evidence="2" type="ORF">ETD86_35425</name>
</gene>
<protein>
    <submittedName>
        <fullName evidence="2">Transglutaminase family protein</fullName>
    </submittedName>
</protein>
<proteinExistence type="predicted"/>
<dbReference type="Proteomes" id="UP000309128">
    <property type="component" value="Unassembled WGS sequence"/>
</dbReference>
<dbReference type="SMART" id="SM00460">
    <property type="entry name" value="TGc"/>
    <property type="match status" value="1"/>
</dbReference>
<dbReference type="RefSeq" id="WP_138670996.1">
    <property type="nucleotide sequence ID" value="NZ_VCKY01000153.1"/>
</dbReference>
<dbReference type="InterPro" id="IPR038765">
    <property type="entry name" value="Papain-like_cys_pep_sf"/>
</dbReference>
<name>A0A5S4F6K0_9ACTN</name>
<feature type="domain" description="Transglutaminase-like" evidence="1">
    <location>
        <begin position="157"/>
        <end position="224"/>
    </location>
</feature>
<evidence type="ECO:0000259" key="1">
    <source>
        <dbReference type="SMART" id="SM00460"/>
    </source>
</evidence>
<sequence length="271" mass="29472">MGWRVKVSHVTHVEYDGEAHSSYNELRMTPAHGVLSSRVKVTPAVPTSTYEDYWGTTVTAFDVSEPHRSLSVEAVSRVETSGPRRPMASVTAPDPSMEELLRRTPTTAVRAELEDLAKTQALGRDPHEMAEAICELVSARVEYMPGSTGVQTSAQEAWDLGKGVCQDMAHLTAGLLRAAGLPARYVSGYLHPRPTAEIGEPVAGQSHAWVEYWAGEWLPLDPTNRTYVGEAHVVVARGRDYSDVPPLKGVYQGPSGSRQEITVTVTRLGPA</sequence>
<dbReference type="Gene3D" id="3.10.620.30">
    <property type="match status" value="1"/>
</dbReference>
<organism evidence="2 3">
    <name type="scientific">Nonomuraea turkmeniaca</name>
    <dbReference type="NCBI Taxonomy" id="103838"/>
    <lineage>
        <taxon>Bacteria</taxon>
        <taxon>Bacillati</taxon>
        <taxon>Actinomycetota</taxon>
        <taxon>Actinomycetes</taxon>
        <taxon>Streptosporangiales</taxon>
        <taxon>Streptosporangiaceae</taxon>
        <taxon>Nonomuraea</taxon>
    </lineage>
</organism>
<dbReference type="Pfam" id="PF08379">
    <property type="entry name" value="Bact_transglu_N"/>
    <property type="match status" value="1"/>
</dbReference>
<dbReference type="InterPro" id="IPR002931">
    <property type="entry name" value="Transglutaminase-like"/>
</dbReference>
<dbReference type="SUPFAM" id="SSF54001">
    <property type="entry name" value="Cysteine proteinases"/>
    <property type="match status" value="1"/>
</dbReference>
<dbReference type="AlphaFoldDB" id="A0A5S4F6K0"/>
<dbReference type="PANTHER" id="PTHR33490">
    <property type="entry name" value="BLR5614 PROTEIN-RELATED"/>
    <property type="match status" value="1"/>
</dbReference>
<comment type="caution">
    <text evidence="2">The sequence shown here is derived from an EMBL/GenBank/DDBJ whole genome shotgun (WGS) entry which is preliminary data.</text>
</comment>
<dbReference type="EMBL" id="VCKY01000153">
    <property type="protein sequence ID" value="TMR11582.1"/>
    <property type="molecule type" value="Genomic_DNA"/>
</dbReference>
<keyword evidence="3" id="KW-1185">Reference proteome</keyword>
<reference evidence="2 3" key="1">
    <citation type="submission" date="2019-05" db="EMBL/GenBank/DDBJ databases">
        <title>Draft genome sequence of Nonomuraea turkmeniaca DSM 43926.</title>
        <authorList>
            <person name="Saricaoglu S."/>
            <person name="Isik K."/>
        </authorList>
    </citation>
    <scope>NUCLEOTIDE SEQUENCE [LARGE SCALE GENOMIC DNA]</scope>
    <source>
        <strain evidence="2 3">DSM 43926</strain>
    </source>
</reference>
<evidence type="ECO:0000313" key="3">
    <source>
        <dbReference type="Proteomes" id="UP000309128"/>
    </source>
</evidence>
<evidence type="ECO:0000313" key="2">
    <source>
        <dbReference type="EMBL" id="TMR11582.1"/>
    </source>
</evidence>
<accession>A0A5S4F6K0</accession>